<dbReference type="InterPro" id="IPR017737">
    <property type="entry name" value="TssE1-like"/>
</dbReference>
<evidence type="ECO:0000313" key="3">
    <source>
        <dbReference type="EMBL" id="SHK91874.1"/>
    </source>
</evidence>
<accession>A0A1M6WDY5</accession>
<feature type="domain" description="IraD/Gp25-like" evidence="2">
    <location>
        <begin position="67"/>
        <end position="171"/>
    </location>
</feature>
<feature type="compositionally biased region" description="Basic and acidic residues" evidence="1">
    <location>
        <begin position="1"/>
        <end position="20"/>
    </location>
</feature>
<organism evidence="3 4">
    <name type="scientific">Paraburkholderia terricola</name>
    <dbReference type="NCBI Taxonomy" id="169427"/>
    <lineage>
        <taxon>Bacteria</taxon>
        <taxon>Pseudomonadati</taxon>
        <taxon>Pseudomonadota</taxon>
        <taxon>Betaproteobacteria</taxon>
        <taxon>Burkholderiales</taxon>
        <taxon>Burkholderiaceae</taxon>
        <taxon>Paraburkholderia</taxon>
    </lineage>
</organism>
<dbReference type="Pfam" id="PF04965">
    <property type="entry name" value="GPW_gp25"/>
    <property type="match status" value="1"/>
</dbReference>
<dbReference type="InterPro" id="IPR053176">
    <property type="entry name" value="T6SS_TssE1-like"/>
</dbReference>
<dbReference type="PANTHER" id="PTHR38595:SF1">
    <property type="entry name" value="TYPE VI SECRETION SYSTEM COMPONENT TSSE1"/>
    <property type="match status" value="1"/>
</dbReference>
<gene>
    <name evidence="3" type="ORF">SAMN05192548_104525</name>
</gene>
<dbReference type="Proteomes" id="UP000184395">
    <property type="component" value="Unassembled WGS sequence"/>
</dbReference>
<dbReference type="InterPro" id="IPR007048">
    <property type="entry name" value="IraD/Gp25-like"/>
</dbReference>
<dbReference type="EMBL" id="FRAB01000045">
    <property type="protein sequence ID" value="SHK91874.1"/>
    <property type="molecule type" value="Genomic_DNA"/>
</dbReference>
<dbReference type="PANTHER" id="PTHR38595">
    <property type="entry name" value="CYTOPLASMIC PROTEIN-RELATED"/>
    <property type="match status" value="1"/>
</dbReference>
<evidence type="ECO:0000313" key="4">
    <source>
        <dbReference type="Proteomes" id="UP000184395"/>
    </source>
</evidence>
<dbReference type="RefSeq" id="WP_073431880.1">
    <property type="nucleotide sequence ID" value="NZ_CADFGY010000033.1"/>
</dbReference>
<proteinExistence type="predicted"/>
<dbReference type="NCBIfam" id="TIGR03357">
    <property type="entry name" value="VI_zyme"/>
    <property type="match status" value="1"/>
</dbReference>
<sequence>MDRPEANPHGRRGNRPDSRPGSDGAAGSAAPRRANTHLLPTLLDRLCDEAPQRPSEAPGEYAVTRTQMRDIVQRDLAFLLNTTSIEDQIDRERYPHAAASTVNFGVPPLAGAFMVSRRWVEIERIVRRAIGDFEPRLIPDSLTVSPLTALDANNRYNILSFEVRGMIRMDPYPLEFMVQSSLDLETSQVNITGMRTG</sequence>
<dbReference type="SUPFAM" id="SSF160719">
    <property type="entry name" value="gpW/gp25-like"/>
    <property type="match status" value="1"/>
</dbReference>
<name>A0A1M6WDY5_9BURK</name>
<dbReference type="STRING" id="169427.SAMN05192548_104525"/>
<evidence type="ECO:0000259" key="2">
    <source>
        <dbReference type="Pfam" id="PF04965"/>
    </source>
</evidence>
<feature type="compositionally biased region" description="Low complexity" evidence="1">
    <location>
        <begin position="21"/>
        <end position="33"/>
    </location>
</feature>
<reference evidence="3 4" key="1">
    <citation type="submission" date="2016-11" db="EMBL/GenBank/DDBJ databases">
        <authorList>
            <person name="Jaros S."/>
            <person name="Januszkiewicz K."/>
            <person name="Wedrychowicz H."/>
        </authorList>
    </citation>
    <scope>NUCLEOTIDE SEQUENCE [LARGE SCALE GENOMIC DNA]</scope>
    <source>
        <strain evidence="3 4">LMG 20594</strain>
    </source>
</reference>
<feature type="region of interest" description="Disordered" evidence="1">
    <location>
        <begin position="1"/>
        <end position="34"/>
    </location>
</feature>
<evidence type="ECO:0000256" key="1">
    <source>
        <dbReference type="SAM" id="MobiDB-lite"/>
    </source>
</evidence>
<protein>
    <submittedName>
        <fullName evidence="3">Type VI secretion system protein ImpF</fullName>
    </submittedName>
</protein>
<dbReference type="AlphaFoldDB" id="A0A1M6WDY5"/>
<dbReference type="OrthoDB" id="119583at2"/>